<keyword evidence="6" id="KW-1185">Reference proteome</keyword>
<dbReference type="InterPro" id="IPR029062">
    <property type="entry name" value="Class_I_gatase-like"/>
</dbReference>
<evidence type="ECO:0000256" key="2">
    <source>
        <dbReference type="ARBA" id="ARBA00023125"/>
    </source>
</evidence>
<keyword evidence="3" id="KW-0804">Transcription</keyword>
<protein>
    <submittedName>
        <fullName evidence="5">Helix-turn-helix domain-containing protein</fullName>
    </submittedName>
</protein>
<dbReference type="SMART" id="SM00342">
    <property type="entry name" value="HTH_ARAC"/>
    <property type="match status" value="1"/>
</dbReference>
<dbReference type="InterPro" id="IPR009057">
    <property type="entry name" value="Homeodomain-like_sf"/>
</dbReference>
<dbReference type="InterPro" id="IPR018060">
    <property type="entry name" value="HTH_AraC"/>
</dbReference>
<sequence>MSPAKLVVALLAVPRVMGLDFSIPAHILGGHDGYRVLVCGTAGPAGALLGITPTHSLAEVPEADIVVVPGYDEPEAPLPEEYLDTIRLAADRGARVVAICTGAFALAESGVLEGRSATTHWRFLAAFRAQYPSVRVLENQLFVEDGKILTSAGAGAGIDACLHLIRTDFGEAAAHEAGKEVVASPARGGAQPQYVDVLTAPRANLSDTRSWVMEHIGDPITVGRMAERANLPLRTFIRHFELETGMSPMRWVVSHRILSARRLLETSDWPVERIASATGFGTAANFRTLFRREVGTTPTGYRRLHGSAVH</sequence>
<gene>
    <name evidence="5" type="ORF">VSH64_26085</name>
</gene>
<evidence type="ECO:0000313" key="6">
    <source>
        <dbReference type="Proteomes" id="UP001330812"/>
    </source>
</evidence>
<dbReference type="PROSITE" id="PS01124">
    <property type="entry name" value="HTH_ARAC_FAMILY_2"/>
    <property type="match status" value="1"/>
</dbReference>
<dbReference type="InterPro" id="IPR052158">
    <property type="entry name" value="INH-QAR"/>
</dbReference>
<reference evidence="5 6" key="1">
    <citation type="journal article" date="2015" name="Int. J. Syst. Evol. Microbiol.">
        <title>Amycolatopsis rhabdoformis sp. nov., an actinomycete isolated from a tropical forest soil.</title>
        <authorList>
            <person name="Souza W.R."/>
            <person name="Silva R.E."/>
            <person name="Goodfellow M."/>
            <person name="Busarakam K."/>
            <person name="Figueiro F.S."/>
            <person name="Ferreira D."/>
            <person name="Rodrigues-Filho E."/>
            <person name="Moraes L.A.B."/>
            <person name="Zucchi T.D."/>
        </authorList>
    </citation>
    <scope>NUCLEOTIDE SEQUENCE [LARGE SCALE GENOMIC DNA]</scope>
    <source>
        <strain evidence="5 6">NCIMB 14900</strain>
    </source>
</reference>
<dbReference type="Gene3D" id="3.40.50.880">
    <property type="match status" value="1"/>
</dbReference>
<dbReference type="RefSeq" id="WP_326565318.1">
    <property type="nucleotide sequence ID" value="NZ_CP142149.1"/>
</dbReference>
<evidence type="ECO:0000313" key="5">
    <source>
        <dbReference type="EMBL" id="WSE26349.1"/>
    </source>
</evidence>
<organism evidence="5 6">
    <name type="scientific">Amycolatopsis rhabdoformis</name>
    <dbReference type="NCBI Taxonomy" id="1448059"/>
    <lineage>
        <taxon>Bacteria</taxon>
        <taxon>Bacillati</taxon>
        <taxon>Actinomycetota</taxon>
        <taxon>Actinomycetes</taxon>
        <taxon>Pseudonocardiales</taxon>
        <taxon>Pseudonocardiaceae</taxon>
        <taxon>Amycolatopsis</taxon>
    </lineage>
</organism>
<dbReference type="Proteomes" id="UP001330812">
    <property type="component" value="Chromosome"/>
</dbReference>
<dbReference type="SUPFAM" id="SSF46689">
    <property type="entry name" value="Homeodomain-like"/>
    <property type="match status" value="2"/>
</dbReference>
<dbReference type="SUPFAM" id="SSF52317">
    <property type="entry name" value="Class I glutamine amidotransferase-like"/>
    <property type="match status" value="1"/>
</dbReference>
<accession>A0ABZ1HWX7</accession>
<dbReference type="InterPro" id="IPR018062">
    <property type="entry name" value="HTH_AraC-typ_CS"/>
</dbReference>
<evidence type="ECO:0000256" key="1">
    <source>
        <dbReference type="ARBA" id="ARBA00023015"/>
    </source>
</evidence>
<keyword evidence="2" id="KW-0238">DNA-binding</keyword>
<dbReference type="PANTHER" id="PTHR43130:SF3">
    <property type="entry name" value="HTH-TYPE TRANSCRIPTIONAL REGULATOR RV1931C"/>
    <property type="match status" value="1"/>
</dbReference>
<feature type="domain" description="HTH araC/xylS-type" evidence="4">
    <location>
        <begin position="206"/>
        <end position="304"/>
    </location>
</feature>
<evidence type="ECO:0000256" key="3">
    <source>
        <dbReference type="ARBA" id="ARBA00023163"/>
    </source>
</evidence>
<keyword evidence="1" id="KW-0805">Transcription regulation</keyword>
<dbReference type="EMBL" id="CP142149">
    <property type="protein sequence ID" value="WSE26349.1"/>
    <property type="molecule type" value="Genomic_DNA"/>
</dbReference>
<dbReference type="Pfam" id="PF01965">
    <property type="entry name" value="DJ-1_PfpI"/>
    <property type="match status" value="1"/>
</dbReference>
<dbReference type="PROSITE" id="PS00041">
    <property type="entry name" value="HTH_ARAC_FAMILY_1"/>
    <property type="match status" value="1"/>
</dbReference>
<dbReference type="CDD" id="cd03137">
    <property type="entry name" value="GATase1_AraC_1"/>
    <property type="match status" value="1"/>
</dbReference>
<dbReference type="Gene3D" id="1.10.10.60">
    <property type="entry name" value="Homeodomain-like"/>
    <property type="match status" value="1"/>
</dbReference>
<dbReference type="PANTHER" id="PTHR43130">
    <property type="entry name" value="ARAC-FAMILY TRANSCRIPTIONAL REGULATOR"/>
    <property type="match status" value="1"/>
</dbReference>
<name>A0ABZ1HWX7_9PSEU</name>
<dbReference type="InterPro" id="IPR002818">
    <property type="entry name" value="DJ-1/PfpI"/>
</dbReference>
<dbReference type="Pfam" id="PF12833">
    <property type="entry name" value="HTH_18"/>
    <property type="match status" value="1"/>
</dbReference>
<proteinExistence type="predicted"/>
<evidence type="ECO:0000259" key="4">
    <source>
        <dbReference type="PROSITE" id="PS01124"/>
    </source>
</evidence>